<proteinExistence type="predicted"/>
<gene>
    <name evidence="2" type="ORF">WN67_27685</name>
</gene>
<dbReference type="AlphaFoldDB" id="A0A0M2JV12"/>
<accession>A0A0M2JV12</accession>
<evidence type="ECO:0000313" key="3">
    <source>
        <dbReference type="Proteomes" id="UP000034150"/>
    </source>
</evidence>
<dbReference type="STRING" id="1807.MOBUDSM44075_04193"/>
<dbReference type="Proteomes" id="UP000034150">
    <property type="component" value="Unassembled WGS sequence"/>
</dbReference>
<name>A0A0M2JV12_9MYCO</name>
<evidence type="ECO:0000313" key="2">
    <source>
        <dbReference type="EMBL" id="KKE98724.1"/>
    </source>
</evidence>
<comment type="caution">
    <text evidence="2">The sequence shown here is derived from an EMBL/GenBank/DDBJ whole genome shotgun (WGS) entry which is preliminary data.</text>
</comment>
<dbReference type="EMBL" id="LAUZ02000009">
    <property type="protein sequence ID" value="KKE98724.1"/>
    <property type="molecule type" value="Genomic_DNA"/>
</dbReference>
<feature type="region of interest" description="Disordered" evidence="1">
    <location>
        <begin position="101"/>
        <end position="140"/>
    </location>
</feature>
<sequence>PAPAPVAAPDPLAPLNAVPVPAPAYDVANQAISGDLPMPDGMPHLASPTNLPPGTTADPNAVADPSPNVTYLKDIWHAIQTQEISGKDALLALTQRPLTSGPAALEPVAPGAPLPGAPIDPAAPPAPGAPVPPAPVLPPS</sequence>
<feature type="non-terminal residue" evidence="2">
    <location>
        <position position="1"/>
    </location>
</feature>
<feature type="region of interest" description="Disordered" evidence="1">
    <location>
        <begin position="35"/>
        <end position="65"/>
    </location>
</feature>
<protein>
    <submittedName>
        <fullName evidence="2">Transglycosylase</fullName>
    </submittedName>
</protein>
<dbReference type="PATRIC" id="fig|1807.13.peg.1181"/>
<reference evidence="2 3" key="1">
    <citation type="journal article" date="2015" name="Genome Announc.">
        <title>Draft Genome Sequence of Mycobacterium obuense Strain UC1, Isolated from Patient Sputum.</title>
        <authorList>
            <person name="Greninger A.L."/>
            <person name="Cunningham G."/>
            <person name="Hsu E.D."/>
            <person name="Yu J.M."/>
            <person name="Chiu C.Y."/>
            <person name="Miller S."/>
        </authorList>
    </citation>
    <scope>NUCLEOTIDE SEQUENCE [LARGE SCALE GENOMIC DNA]</scope>
    <source>
        <strain evidence="2 3">UC1</strain>
    </source>
</reference>
<organism evidence="2 3">
    <name type="scientific">Mycolicibacterium obuense</name>
    <dbReference type="NCBI Taxonomy" id="1807"/>
    <lineage>
        <taxon>Bacteria</taxon>
        <taxon>Bacillati</taxon>
        <taxon>Actinomycetota</taxon>
        <taxon>Actinomycetes</taxon>
        <taxon>Mycobacteriales</taxon>
        <taxon>Mycobacteriaceae</taxon>
        <taxon>Mycolicibacterium</taxon>
    </lineage>
</organism>
<evidence type="ECO:0000256" key="1">
    <source>
        <dbReference type="SAM" id="MobiDB-lite"/>
    </source>
</evidence>
<feature type="compositionally biased region" description="Pro residues" evidence="1">
    <location>
        <begin position="110"/>
        <end position="140"/>
    </location>
</feature>
<keyword evidence="3" id="KW-1185">Reference proteome</keyword>